<evidence type="ECO:0000256" key="2">
    <source>
        <dbReference type="ARBA" id="ARBA00023155"/>
    </source>
</evidence>
<dbReference type="SUPFAM" id="SSF46689">
    <property type="entry name" value="Homeodomain-like"/>
    <property type="match status" value="1"/>
</dbReference>
<reference evidence="7" key="2">
    <citation type="submission" date="2023-06" db="EMBL/GenBank/DDBJ databases">
        <authorList>
            <consortium name="Lawrence Berkeley National Laboratory"/>
            <person name="Mondo S.J."/>
            <person name="Hensen N."/>
            <person name="Bonometti L."/>
            <person name="Westerberg I."/>
            <person name="Brannstrom I.O."/>
            <person name="Guillou S."/>
            <person name="Cros-Aarteil S."/>
            <person name="Calhoun S."/>
            <person name="Haridas S."/>
            <person name="Kuo A."/>
            <person name="Pangilinan J."/>
            <person name="Riley R."/>
            <person name="Labutti K."/>
            <person name="Andreopoulos B."/>
            <person name="Lipzen A."/>
            <person name="Chen C."/>
            <person name="Yanf M."/>
            <person name="Daum C."/>
            <person name="Ng V."/>
            <person name="Clum A."/>
            <person name="Steindorff A."/>
            <person name="Ohm R."/>
            <person name="Martin F."/>
            <person name="Silar P."/>
            <person name="Natvig D."/>
            <person name="Lalanne C."/>
            <person name="Gautier V."/>
            <person name="Ament-Velasquez S.L."/>
            <person name="Kruys A."/>
            <person name="Hutchinson M.I."/>
            <person name="Powell A.J."/>
            <person name="Barry K."/>
            <person name="Miller A.N."/>
            <person name="Grigoriev I.V."/>
            <person name="Debuchy R."/>
            <person name="Gladieux P."/>
            <person name="Thoren M.H."/>
            <person name="Johannesson H."/>
        </authorList>
    </citation>
    <scope>NUCLEOTIDE SEQUENCE</scope>
    <source>
        <strain evidence="7">CBS 333.67</strain>
    </source>
</reference>
<dbReference type="PANTHER" id="PTHR11850">
    <property type="entry name" value="HOMEOBOX PROTEIN TRANSCRIPTION FACTORS"/>
    <property type="match status" value="1"/>
</dbReference>
<feature type="compositionally biased region" description="Low complexity" evidence="5">
    <location>
        <begin position="306"/>
        <end position="315"/>
    </location>
</feature>
<organism evidence="7 8">
    <name type="scientific">Chaetomium strumarium</name>
    <dbReference type="NCBI Taxonomy" id="1170767"/>
    <lineage>
        <taxon>Eukaryota</taxon>
        <taxon>Fungi</taxon>
        <taxon>Dikarya</taxon>
        <taxon>Ascomycota</taxon>
        <taxon>Pezizomycotina</taxon>
        <taxon>Sordariomycetes</taxon>
        <taxon>Sordariomycetidae</taxon>
        <taxon>Sordariales</taxon>
        <taxon>Chaetomiaceae</taxon>
        <taxon>Chaetomium</taxon>
    </lineage>
</organism>
<gene>
    <name evidence="7" type="ORF">B0T15DRAFT_496986</name>
</gene>
<dbReference type="EMBL" id="JAUDZG010000007">
    <property type="protein sequence ID" value="KAK3302526.1"/>
    <property type="molecule type" value="Genomic_DNA"/>
</dbReference>
<feature type="region of interest" description="Disordered" evidence="5">
    <location>
        <begin position="349"/>
        <end position="383"/>
    </location>
</feature>
<evidence type="ECO:0000256" key="5">
    <source>
        <dbReference type="SAM" id="MobiDB-lite"/>
    </source>
</evidence>
<dbReference type="Pfam" id="PF05920">
    <property type="entry name" value="Homeobox_KN"/>
    <property type="match status" value="1"/>
</dbReference>
<sequence>MEPLRDSRRANLPPLRELLSRLDQIDPRPQETGPRGYPPTGPDTANGSSPATPQGHYTLSPPQPHELNRPKWFQTQEERESRDHWRHLPGRYPTPPRDAPPPALSSSAPPPRPPVDRWMSSPYSQGHPDIQRGPDIPTDHSHSRFGSFHEGHGPGGYRNEEYCDRRYDQGGAYVHGHYDGVRGGSQIYDGRGYDPRPSGPGSAGSHQPDSPAIPAHQARGKRNRPNLPKEAVDIMMAWVDDHIENPYEREDRPELIRRTGLEERRVIHWFTNFRRRKWHKHRVDFYSREVSKAKAARHAAEEEAARNPPCSAAAEAARRAADAAARRAAEAEAARSAAEKNYLRAKERWESWEDDQKRKRGAEREVKRKAGLLVDDDSEDDLD</sequence>
<dbReference type="PROSITE" id="PS50071">
    <property type="entry name" value="HOMEOBOX_2"/>
    <property type="match status" value="1"/>
</dbReference>
<dbReference type="RefSeq" id="XP_062718306.1">
    <property type="nucleotide sequence ID" value="XM_062867231.1"/>
</dbReference>
<dbReference type="Gene3D" id="1.10.10.60">
    <property type="entry name" value="Homeodomain-like"/>
    <property type="match status" value="1"/>
</dbReference>
<dbReference type="InterPro" id="IPR008422">
    <property type="entry name" value="KN_HD"/>
</dbReference>
<feature type="compositionally biased region" description="Pro residues" evidence="5">
    <location>
        <begin position="92"/>
        <end position="113"/>
    </location>
</feature>
<keyword evidence="2 4" id="KW-0371">Homeobox</keyword>
<dbReference type="InterPro" id="IPR050224">
    <property type="entry name" value="TALE_homeobox"/>
</dbReference>
<feature type="DNA-binding region" description="Homeobox" evidence="4">
    <location>
        <begin position="220"/>
        <end position="281"/>
    </location>
</feature>
<feature type="compositionally biased region" description="Acidic residues" evidence="5">
    <location>
        <begin position="374"/>
        <end position="383"/>
    </location>
</feature>
<dbReference type="SMART" id="SM00389">
    <property type="entry name" value="HOX"/>
    <property type="match status" value="1"/>
</dbReference>
<name>A0AAJ0GM69_9PEZI</name>
<evidence type="ECO:0000256" key="3">
    <source>
        <dbReference type="ARBA" id="ARBA00023242"/>
    </source>
</evidence>
<feature type="region of interest" description="Disordered" evidence="5">
    <location>
        <begin position="1"/>
        <end position="226"/>
    </location>
</feature>
<keyword evidence="3 4" id="KW-0539">Nucleus</keyword>
<protein>
    <recommendedName>
        <fullName evidence="6">Homeobox domain-containing protein</fullName>
    </recommendedName>
</protein>
<comment type="subcellular location">
    <subcellularLocation>
        <location evidence="4">Nucleus</location>
    </subcellularLocation>
</comment>
<evidence type="ECO:0000259" key="6">
    <source>
        <dbReference type="PROSITE" id="PS50071"/>
    </source>
</evidence>
<keyword evidence="1 4" id="KW-0238">DNA-binding</keyword>
<feature type="region of interest" description="Disordered" evidence="5">
    <location>
        <begin position="297"/>
        <end position="320"/>
    </location>
</feature>
<keyword evidence="8" id="KW-1185">Reference proteome</keyword>
<feature type="compositionally biased region" description="Basic and acidic residues" evidence="5">
    <location>
        <begin position="129"/>
        <end position="168"/>
    </location>
</feature>
<accession>A0AAJ0GM69</accession>
<reference evidence="7" key="1">
    <citation type="journal article" date="2023" name="Mol. Phylogenet. Evol.">
        <title>Genome-scale phylogeny and comparative genomics of the fungal order Sordariales.</title>
        <authorList>
            <person name="Hensen N."/>
            <person name="Bonometti L."/>
            <person name="Westerberg I."/>
            <person name="Brannstrom I.O."/>
            <person name="Guillou S."/>
            <person name="Cros-Aarteil S."/>
            <person name="Calhoun S."/>
            <person name="Haridas S."/>
            <person name="Kuo A."/>
            <person name="Mondo S."/>
            <person name="Pangilinan J."/>
            <person name="Riley R."/>
            <person name="LaButti K."/>
            <person name="Andreopoulos B."/>
            <person name="Lipzen A."/>
            <person name="Chen C."/>
            <person name="Yan M."/>
            <person name="Daum C."/>
            <person name="Ng V."/>
            <person name="Clum A."/>
            <person name="Steindorff A."/>
            <person name="Ohm R.A."/>
            <person name="Martin F."/>
            <person name="Silar P."/>
            <person name="Natvig D.O."/>
            <person name="Lalanne C."/>
            <person name="Gautier V."/>
            <person name="Ament-Velasquez S.L."/>
            <person name="Kruys A."/>
            <person name="Hutchinson M.I."/>
            <person name="Powell A.J."/>
            <person name="Barry K."/>
            <person name="Miller A.N."/>
            <person name="Grigoriev I.V."/>
            <person name="Debuchy R."/>
            <person name="Gladieux P."/>
            <person name="Hiltunen Thoren M."/>
            <person name="Johannesson H."/>
        </authorList>
    </citation>
    <scope>NUCLEOTIDE SEQUENCE</scope>
    <source>
        <strain evidence="7">CBS 333.67</strain>
    </source>
</reference>
<dbReference type="InterPro" id="IPR001356">
    <property type="entry name" value="HD"/>
</dbReference>
<dbReference type="AlphaFoldDB" id="A0AAJ0GM69"/>
<dbReference type="GeneID" id="87886060"/>
<comment type="caution">
    <text evidence="7">The sequence shown here is derived from an EMBL/GenBank/DDBJ whole genome shotgun (WGS) entry which is preliminary data.</text>
</comment>
<feature type="domain" description="Homeobox" evidence="6">
    <location>
        <begin position="218"/>
        <end position="280"/>
    </location>
</feature>
<dbReference type="Proteomes" id="UP001273166">
    <property type="component" value="Unassembled WGS sequence"/>
</dbReference>
<evidence type="ECO:0000313" key="8">
    <source>
        <dbReference type="Proteomes" id="UP001273166"/>
    </source>
</evidence>
<feature type="compositionally biased region" description="Basic and acidic residues" evidence="5">
    <location>
        <begin position="349"/>
        <end position="368"/>
    </location>
</feature>
<dbReference type="GO" id="GO:0003677">
    <property type="term" value="F:DNA binding"/>
    <property type="evidence" value="ECO:0007669"/>
    <property type="project" value="UniProtKB-UniRule"/>
</dbReference>
<dbReference type="GO" id="GO:0006355">
    <property type="term" value="P:regulation of DNA-templated transcription"/>
    <property type="evidence" value="ECO:0007669"/>
    <property type="project" value="InterPro"/>
</dbReference>
<dbReference type="InterPro" id="IPR009057">
    <property type="entry name" value="Homeodomain-like_sf"/>
</dbReference>
<evidence type="ECO:0000313" key="7">
    <source>
        <dbReference type="EMBL" id="KAK3302526.1"/>
    </source>
</evidence>
<evidence type="ECO:0000256" key="4">
    <source>
        <dbReference type="PROSITE-ProRule" id="PRU00108"/>
    </source>
</evidence>
<proteinExistence type="predicted"/>
<evidence type="ECO:0000256" key="1">
    <source>
        <dbReference type="ARBA" id="ARBA00023125"/>
    </source>
</evidence>
<dbReference type="CDD" id="cd00086">
    <property type="entry name" value="homeodomain"/>
    <property type="match status" value="1"/>
</dbReference>
<dbReference type="GO" id="GO:0005634">
    <property type="term" value="C:nucleus"/>
    <property type="evidence" value="ECO:0007669"/>
    <property type="project" value="UniProtKB-SubCell"/>
</dbReference>
<feature type="compositionally biased region" description="Basic and acidic residues" evidence="5">
    <location>
        <begin position="18"/>
        <end position="29"/>
    </location>
</feature>
<feature type="compositionally biased region" description="Polar residues" evidence="5">
    <location>
        <begin position="43"/>
        <end position="57"/>
    </location>
</feature>